<sequence>KKKQQSRIGIFQKSSAHAQPARTHTNPYSLEFCEENIEFWLACEEFQQIKSPSKRISRAKAIYKKFIKEV</sequence>
<evidence type="ECO:0000259" key="2">
    <source>
        <dbReference type="PROSITE" id="PS50132"/>
    </source>
</evidence>
<dbReference type="Pfam" id="PF00615">
    <property type="entry name" value="RGS"/>
    <property type="match status" value="1"/>
</dbReference>
<evidence type="ECO:0000256" key="1">
    <source>
        <dbReference type="SAM" id="MobiDB-lite"/>
    </source>
</evidence>
<comment type="caution">
    <text evidence="3">The sequence shown here is derived from an EMBL/GenBank/DDBJ whole genome shotgun (WGS) entry which is preliminary data.</text>
</comment>
<accession>A0AAD8ZW18</accession>
<dbReference type="PANTHER" id="PTHR10845">
    <property type="entry name" value="REGULATOR OF G PROTEIN SIGNALING"/>
    <property type="match status" value="1"/>
</dbReference>
<dbReference type="EMBL" id="JAROKS010000002">
    <property type="protein sequence ID" value="KAK1805990.1"/>
    <property type="molecule type" value="Genomic_DNA"/>
</dbReference>
<dbReference type="PANTHER" id="PTHR10845:SF43">
    <property type="entry name" value="REGULATOR OF G-PROTEIN SIGNALING 2"/>
    <property type="match status" value="1"/>
</dbReference>
<dbReference type="SUPFAM" id="SSF48097">
    <property type="entry name" value="Regulator of G-protein signaling, RGS"/>
    <property type="match status" value="1"/>
</dbReference>
<feature type="compositionally biased region" description="Polar residues" evidence="1">
    <location>
        <begin position="12"/>
        <end position="22"/>
    </location>
</feature>
<name>A0AAD8ZW18_9TELE</name>
<evidence type="ECO:0000313" key="4">
    <source>
        <dbReference type="Proteomes" id="UP001239994"/>
    </source>
</evidence>
<dbReference type="PRINTS" id="PR01301">
    <property type="entry name" value="RGSPROTEIN"/>
</dbReference>
<feature type="non-terminal residue" evidence="3">
    <location>
        <position position="1"/>
    </location>
</feature>
<dbReference type="InterPro" id="IPR036305">
    <property type="entry name" value="RGS_sf"/>
</dbReference>
<evidence type="ECO:0000313" key="3">
    <source>
        <dbReference type="EMBL" id="KAK1805990.1"/>
    </source>
</evidence>
<dbReference type="Proteomes" id="UP001239994">
    <property type="component" value="Unassembled WGS sequence"/>
</dbReference>
<keyword evidence="4" id="KW-1185">Reference proteome</keyword>
<dbReference type="InterPro" id="IPR016137">
    <property type="entry name" value="RGS"/>
</dbReference>
<feature type="domain" description="RGS" evidence="2">
    <location>
        <begin position="31"/>
        <end position="70"/>
    </location>
</feature>
<dbReference type="PROSITE" id="PS50132">
    <property type="entry name" value="RGS"/>
    <property type="match status" value="1"/>
</dbReference>
<dbReference type="Gene3D" id="1.10.167.10">
    <property type="entry name" value="Regulator of G-protein Signalling 4, domain 2"/>
    <property type="match status" value="1"/>
</dbReference>
<dbReference type="AlphaFoldDB" id="A0AAD8ZW18"/>
<gene>
    <name evidence="3" type="ORF">P4O66_013035</name>
</gene>
<protein>
    <recommendedName>
        <fullName evidence="2">RGS domain-containing protein</fullName>
    </recommendedName>
</protein>
<organism evidence="3 4">
    <name type="scientific">Electrophorus voltai</name>
    <dbReference type="NCBI Taxonomy" id="2609070"/>
    <lineage>
        <taxon>Eukaryota</taxon>
        <taxon>Metazoa</taxon>
        <taxon>Chordata</taxon>
        <taxon>Craniata</taxon>
        <taxon>Vertebrata</taxon>
        <taxon>Euteleostomi</taxon>
        <taxon>Actinopterygii</taxon>
        <taxon>Neopterygii</taxon>
        <taxon>Teleostei</taxon>
        <taxon>Ostariophysi</taxon>
        <taxon>Gymnotiformes</taxon>
        <taxon>Gymnotoidei</taxon>
        <taxon>Gymnotidae</taxon>
        <taxon>Electrophorus</taxon>
    </lineage>
</organism>
<dbReference type="InterPro" id="IPR044926">
    <property type="entry name" value="RGS_subdomain_2"/>
</dbReference>
<proteinExistence type="predicted"/>
<reference evidence="3" key="1">
    <citation type="submission" date="2023-03" db="EMBL/GenBank/DDBJ databases">
        <title>Electrophorus voltai genome.</title>
        <authorList>
            <person name="Bian C."/>
        </authorList>
    </citation>
    <scope>NUCLEOTIDE SEQUENCE</scope>
    <source>
        <strain evidence="3">CB-2022</strain>
        <tissue evidence="3">Muscle</tissue>
    </source>
</reference>
<feature type="region of interest" description="Disordered" evidence="1">
    <location>
        <begin position="1"/>
        <end position="22"/>
    </location>
</feature>